<sequence>MRNLKEYFSQFEGFRNLVLARLSWTRDDADLPEHRLRHPHAGWSIANFDTVANAQKALDATNGQRCSGSSLKVSFKTESSTSASKDEKSPPVVTNVLFCRELFGVTPEELQEAFEKYEGFQRAQLYPDGKDGFMPYAKVTFDSSGSAVKVLEALNSQPIKIGQNDLPIVVEPLRLRKGKKHWKWTRPMR</sequence>
<gene>
    <name evidence="3" type="ORF">M407DRAFT_11434</name>
</gene>
<dbReference type="CDD" id="cd00590">
    <property type="entry name" value="RRM_SF"/>
    <property type="match status" value="1"/>
</dbReference>
<dbReference type="Pfam" id="PF00076">
    <property type="entry name" value="RRM_1"/>
    <property type="match status" value="1"/>
</dbReference>
<dbReference type="SUPFAM" id="SSF54928">
    <property type="entry name" value="RNA-binding domain, RBD"/>
    <property type="match status" value="1"/>
</dbReference>
<proteinExistence type="predicted"/>
<dbReference type="InterPro" id="IPR035979">
    <property type="entry name" value="RBD_domain_sf"/>
</dbReference>
<dbReference type="InterPro" id="IPR012677">
    <property type="entry name" value="Nucleotide-bd_a/b_plait_sf"/>
</dbReference>
<keyword evidence="4" id="KW-1185">Reference proteome</keyword>
<reference evidence="3 4" key="1">
    <citation type="submission" date="2014-04" db="EMBL/GenBank/DDBJ databases">
        <authorList>
            <consortium name="DOE Joint Genome Institute"/>
            <person name="Kuo A."/>
            <person name="Girlanda M."/>
            <person name="Perotto S."/>
            <person name="Kohler A."/>
            <person name="Nagy L.G."/>
            <person name="Floudas D."/>
            <person name="Copeland A."/>
            <person name="Barry K.W."/>
            <person name="Cichocki N."/>
            <person name="Veneault-Fourrey C."/>
            <person name="LaButti K."/>
            <person name="Lindquist E.A."/>
            <person name="Lipzen A."/>
            <person name="Lundell T."/>
            <person name="Morin E."/>
            <person name="Murat C."/>
            <person name="Sun H."/>
            <person name="Tunlid A."/>
            <person name="Henrissat B."/>
            <person name="Grigoriev I.V."/>
            <person name="Hibbett D.S."/>
            <person name="Martin F."/>
            <person name="Nordberg H.P."/>
            <person name="Cantor M.N."/>
            <person name="Hua S.X."/>
        </authorList>
    </citation>
    <scope>NUCLEOTIDE SEQUENCE [LARGE SCALE GENOMIC DNA]</scope>
    <source>
        <strain evidence="3 4">MUT 4182</strain>
    </source>
</reference>
<evidence type="ECO:0000313" key="4">
    <source>
        <dbReference type="Proteomes" id="UP000054248"/>
    </source>
</evidence>
<dbReference type="AlphaFoldDB" id="A0A0C3Q6D5"/>
<evidence type="ECO:0000259" key="2">
    <source>
        <dbReference type="PROSITE" id="PS50102"/>
    </source>
</evidence>
<evidence type="ECO:0000256" key="1">
    <source>
        <dbReference type="PROSITE-ProRule" id="PRU00176"/>
    </source>
</evidence>
<organism evidence="3 4">
    <name type="scientific">Tulasnella calospora MUT 4182</name>
    <dbReference type="NCBI Taxonomy" id="1051891"/>
    <lineage>
        <taxon>Eukaryota</taxon>
        <taxon>Fungi</taxon>
        <taxon>Dikarya</taxon>
        <taxon>Basidiomycota</taxon>
        <taxon>Agaricomycotina</taxon>
        <taxon>Agaricomycetes</taxon>
        <taxon>Cantharellales</taxon>
        <taxon>Tulasnellaceae</taxon>
        <taxon>Tulasnella</taxon>
    </lineage>
</organism>
<dbReference type="EMBL" id="KN823227">
    <property type="protein sequence ID" value="KIO19336.1"/>
    <property type="molecule type" value="Genomic_DNA"/>
</dbReference>
<dbReference type="Gene3D" id="3.30.70.330">
    <property type="match status" value="2"/>
</dbReference>
<name>A0A0C3Q6D5_9AGAM</name>
<dbReference type="PROSITE" id="PS50102">
    <property type="entry name" value="RRM"/>
    <property type="match status" value="1"/>
</dbReference>
<reference evidence="4" key="2">
    <citation type="submission" date="2015-01" db="EMBL/GenBank/DDBJ databases">
        <title>Evolutionary Origins and Diversification of the Mycorrhizal Mutualists.</title>
        <authorList>
            <consortium name="DOE Joint Genome Institute"/>
            <consortium name="Mycorrhizal Genomics Consortium"/>
            <person name="Kohler A."/>
            <person name="Kuo A."/>
            <person name="Nagy L.G."/>
            <person name="Floudas D."/>
            <person name="Copeland A."/>
            <person name="Barry K.W."/>
            <person name="Cichocki N."/>
            <person name="Veneault-Fourrey C."/>
            <person name="LaButti K."/>
            <person name="Lindquist E.A."/>
            <person name="Lipzen A."/>
            <person name="Lundell T."/>
            <person name="Morin E."/>
            <person name="Murat C."/>
            <person name="Riley R."/>
            <person name="Ohm R."/>
            <person name="Sun H."/>
            <person name="Tunlid A."/>
            <person name="Henrissat B."/>
            <person name="Grigoriev I.V."/>
            <person name="Hibbett D.S."/>
            <person name="Martin F."/>
        </authorList>
    </citation>
    <scope>NUCLEOTIDE SEQUENCE [LARGE SCALE GENOMIC DNA]</scope>
    <source>
        <strain evidence="4">MUT 4182</strain>
    </source>
</reference>
<keyword evidence="1" id="KW-0694">RNA-binding</keyword>
<dbReference type="SMART" id="SM00360">
    <property type="entry name" value="RRM"/>
    <property type="match status" value="1"/>
</dbReference>
<accession>A0A0C3Q6D5</accession>
<evidence type="ECO:0000313" key="3">
    <source>
        <dbReference type="EMBL" id="KIO19336.1"/>
    </source>
</evidence>
<dbReference type="Proteomes" id="UP000054248">
    <property type="component" value="Unassembled WGS sequence"/>
</dbReference>
<dbReference type="HOGENOM" id="CLU_1435420_0_0_1"/>
<protein>
    <recommendedName>
        <fullName evidence="2">RRM domain-containing protein</fullName>
    </recommendedName>
</protein>
<dbReference type="GO" id="GO:0003723">
    <property type="term" value="F:RNA binding"/>
    <property type="evidence" value="ECO:0007669"/>
    <property type="project" value="UniProtKB-UniRule"/>
</dbReference>
<feature type="domain" description="RRM" evidence="2">
    <location>
        <begin position="95"/>
        <end position="175"/>
    </location>
</feature>
<dbReference type="OrthoDB" id="2019644at2759"/>
<dbReference type="InterPro" id="IPR000504">
    <property type="entry name" value="RRM_dom"/>
</dbReference>